<evidence type="ECO:0000256" key="3">
    <source>
        <dbReference type="ARBA" id="ARBA00010387"/>
    </source>
</evidence>
<sequence>MQSNLLKQTIEQLFSNGKGILAMDESTPTCDKRFLAHGIPQTFEMRRNYRQLIATTPGLNESIGGAILYDETIKQQTNNGIPIPTELLNAGIIPGIKVDMGAKALAGFPNEMITEGLDGLRERLADYKNLGARFAKWRAVITIGDGIPTKTCIEANVQALARYAALCQEAGLVPIVEPEVLMDGAHAMQRCYEVTEQTLKALFIKLYQYRVDLQGLILKPNMVLAGKESDENPSVDDVATATVKCFLSAVPAAVPAIAFLSGGQSPQEAIQHLNAINKNYKDRLPWIVAFSFARAIQQPCLEAWKGQDVNVDTAQKLLYHRAKLSALARLGTYKISMETNGL</sequence>
<keyword evidence="10" id="KW-1185">Reference proteome</keyword>
<dbReference type="NCBIfam" id="NF033379">
    <property type="entry name" value="FrucBisAld_I"/>
    <property type="match status" value="1"/>
</dbReference>
<accession>A0A5C7AIJ4</accession>
<dbReference type="Pfam" id="PF00274">
    <property type="entry name" value="Glycolytic"/>
    <property type="match status" value="1"/>
</dbReference>
<evidence type="ECO:0000313" key="9">
    <source>
        <dbReference type="EMBL" id="TXE07804.1"/>
    </source>
</evidence>
<dbReference type="UniPathway" id="UPA00109">
    <property type="reaction ID" value="UER00183"/>
</dbReference>
<name>A0A5C7AIJ4_9FLAO</name>
<evidence type="ECO:0000256" key="6">
    <source>
        <dbReference type="ARBA" id="ARBA00023239"/>
    </source>
</evidence>
<dbReference type="OrthoDB" id="9813469at2"/>
<evidence type="ECO:0000256" key="2">
    <source>
        <dbReference type="ARBA" id="ARBA00004714"/>
    </source>
</evidence>
<dbReference type="InterPro" id="IPR013785">
    <property type="entry name" value="Aldolase_TIM"/>
</dbReference>
<dbReference type="Proteomes" id="UP000321734">
    <property type="component" value="Unassembled WGS sequence"/>
</dbReference>
<comment type="pathway">
    <text evidence="2">Carbohydrate degradation; glycolysis; D-glyceraldehyde 3-phosphate and glycerone phosphate from D-glucose: step 4/4.</text>
</comment>
<organism evidence="9 10">
    <name type="scientific">Gelidibacter salicanalis</name>
    <dbReference type="NCBI Taxonomy" id="291193"/>
    <lineage>
        <taxon>Bacteria</taxon>
        <taxon>Pseudomonadati</taxon>
        <taxon>Bacteroidota</taxon>
        <taxon>Flavobacteriia</taxon>
        <taxon>Flavobacteriales</taxon>
        <taxon>Flavobacteriaceae</taxon>
        <taxon>Gelidibacter</taxon>
    </lineage>
</organism>
<evidence type="ECO:0000256" key="8">
    <source>
        <dbReference type="ARBA" id="ARBA00072515"/>
    </source>
</evidence>
<dbReference type="FunFam" id="3.20.20.70:FF:000140">
    <property type="entry name" value="Fructose-bisphosphate aldolase"/>
    <property type="match status" value="1"/>
</dbReference>
<dbReference type="SUPFAM" id="SSF51569">
    <property type="entry name" value="Aldolase"/>
    <property type="match status" value="1"/>
</dbReference>
<evidence type="ECO:0000256" key="4">
    <source>
        <dbReference type="ARBA" id="ARBA00013068"/>
    </source>
</evidence>
<comment type="caution">
    <text evidence="9">The sequence shown here is derived from an EMBL/GenBank/DDBJ whole genome shotgun (WGS) entry which is preliminary data.</text>
</comment>
<reference evidence="9 10" key="1">
    <citation type="submission" date="2019-08" db="EMBL/GenBank/DDBJ databases">
        <title>Genome sequence of Gelidibacter salicanalis IC162T.</title>
        <authorList>
            <person name="Bowman J.P."/>
        </authorList>
    </citation>
    <scope>NUCLEOTIDE SEQUENCE [LARGE SCALE GENOMIC DNA]</scope>
    <source>
        <strain evidence="9 10">IC162</strain>
    </source>
</reference>
<dbReference type="EMBL" id="VORX01000004">
    <property type="protein sequence ID" value="TXE07804.1"/>
    <property type="molecule type" value="Genomic_DNA"/>
</dbReference>
<keyword evidence="5" id="KW-0324">Glycolysis</keyword>
<dbReference type="Gene3D" id="3.20.20.70">
    <property type="entry name" value="Aldolase class I"/>
    <property type="match status" value="1"/>
</dbReference>
<evidence type="ECO:0000313" key="10">
    <source>
        <dbReference type="Proteomes" id="UP000321734"/>
    </source>
</evidence>
<evidence type="ECO:0000256" key="5">
    <source>
        <dbReference type="ARBA" id="ARBA00023152"/>
    </source>
</evidence>
<proteinExistence type="inferred from homology"/>
<evidence type="ECO:0000256" key="1">
    <source>
        <dbReference type="ARBA" id="ARBA00000441"/>
    </source>
</evidence>
<gene>
    <name evidence="9" type="ORF">ES711_10245</name>
</gene>
<dbReference type="AlphaFoldDB" id="A0A5C7AIJ4"/>
<dbReference type="RefSeq" id="WP_146893201.1">
    <property type="nucleotide sequence ID" value="NZ_VORX01000004.1"/>
</dbReference>
<protein>
    <recommendedName>
        <fullName evidence="8">Probable fructose-bisphosphate aldolase class 1</fullName>
        <ecNumber evidence="4">4.1.2.13</ecNumber>
    </recommendedName>
    <alternativeName>
        <fullName evidence="7">Fructose-bisphosphate aldolase class I</fullName>
    </alternativeName>
</protein>
<comment type="catalytic activity">
    <reaction evidence="1">
        <text>beta-D-fructose 1,6-bisphosphate = D-glyceraldehyde 3-phosphate + dihydroxyacetone phosphate</text>
        <dbReference type="Rhea" id="RHEA:14729"/>
        <dbReference type="ChEBI" id="CHEBI:32966"/>
        <dbReference type="ChEBI" id="CHEBI:57642"/>
        <dbReference type="ChEBI" id="CHEBI:59776"/>
        <dbReference type="EC" id="4.1.2.13"/>
    </reaction>
</comment>
<dbReference type="InterPro" id="IPR000741">
    <property type="entry name" value="FBA_I"/>
</dbReference>
<dbReference type="PANTHER" id="PTHR11627">
    <property type="entry name" value="FRUCTOSE-BISPHOSPHATE ALDOLASE"/>
    <property type="match status" value="1"/>
</dbReference>
<evidence type="ECO:0000256" key="7">
    <source>
        <dbReference type="ARBA" id="ARBA00029799"/>
    </source>
</evidence>
<dbReference type="GO" id="GO:0006096">
    <property type="term" value="P:glycolytic process"/>
    <property type="evidence" value="ECO:0007669"/>
    <property type="project" value="UniProtKB-UniPathway"/>
</dbReference>
<keyword evidence="6" id="KW-0456">Lyase</keyword>
<dbReference type="EC" id="4.1.2.13" evidence="4"/>
<comment type="similarity">
    <text evidence="3">Belongs to the class I fructose-bisphosphate aldolase family.</text>
</comment>
<dbReference type="GO" id="GO:0004332">
    <property type="term" value="F:fructose-bisphosphate aldolase activity"/>
    <property type="evidence" value="ECO:0007669"/>
    <property type="project" value="UniProtKB-EC"/>
</dbReference>